<evidence type="ECO:0000313" key="2">
    <source>
        <dbReference type="Proteomes" id="UP000050488"/>
    </source>
</evidence>
<dbReference type="InterPro" id="IPR011664">
    <property type="entry name" value="Abi_system_AbiD/AbiF-like"/>
</dbReference>
<reference evidence="1 2" key="1">
    <citation type="submission" date="2015-10" db="EMBL/GenBank/DDBJ databases">
        <title>Corynebacteirum lowii and Corynebacterium oculi species nova, derived from human clinical disease and and emended description of Corynebacterium mastiditis.</title>
        <authorList>
            <person name="Bernard K."/>
            <person name="Pacheco A.L."/>
            <person name="Mcdougall C."/>
            <person name="Burtx T."/>
            <person name="Weibe D."/>
            <person name="Tyler S."/>
            <person name="Olson A.B."/>
            <person name="Cnockaert M."/>
            <person name="Eguchi H."/>
            <person name="Kuwahara T."/>
            <person name="Nakayama-Imaohji H."/>
            <person name="Boudewijins M."/>
            <person name="Van Hoecke F."/>
            <person name="Bernier A.-M."/>
            <person name="Vandamme P."/>
        </authorList>
    </citation>
    <scope>NUCLEOTIDE SEQUENCE [LARGE SCALE GENOMIC DNA]</scope>
    <source>
        <strain evidence="1 2">NML 130206</strain>
    </source>
</reference>
<dbReference type="Proteomes" id="UP000050488">
    <property type="component" value="Unassembled WGS sequence"/>
</dbReference>
<accession>A0A0Q1AI09</accession>
<sequence>MSIESDIDATNFLSHVGYQRFSGYFQYWQQYPHRDDSGFIEGTSFEAIKSLYDAEQKLAVACNELLRTIEVLLRNRFAHSYGRIVGTTGTFARGVGFTQLSNPNSKRVEEHALANLDRNKEAFITKYRDESKQGHTYRPEAYYRMPIWVAVEAFSFGSLSRLIAASGQSGVLDDIADSINSSRRLLPSQVRSFVYLRNRIAHCAQLWGHSVLDVPGLQPKTTRRAKQRYRDFSDHSIYKILIALDDIAKRSQLHKDWLLRKIEPILNKHPILSYGISHPTKYGEIHKHLIKQECD</sequence>
<dbReference type="AlphaFoldDB" id="A0A0Q1AI09"/>
<dbReference type="Pfam" id="PF07751">
    <property type="entry name" value="Abi_2"/>
    <property type="match status" value="1"/>
</dbReference>
<evidence type="ECO:0000313" key="1">
    <source>
        <dbReference type="EMBL" id="KQB86255.1"/>
    </source>
</evidence>
<dbReference type="STRING" id="1544413.Clow_01174"/>
<dbReference type="RefSeq" id="WP_211256937.1">
    <property type="nucleotide sequence ID" value="NZ_JAUSQY010000001.1"/>
</dbReference>
<organism evidence="1 2">
    <name type="scientific">Corynebacterium lowii</name>
    <dbReference type="NCBI Taxonomy" id="1544413"/>
    <lineage>
        <taxon>Bacteria</taxon>
        <taxon>Bacillati</taxon>
        <taxon>Actinomycetota</taxon>
        <taxon>Actinomycetes</taxon>
        <taxon>Mycobacteriales</taxon>
        <taxon>Corynebacteriaceae</taxon>
        <taxon>Corynebacterium</taxon>
    </lineage>
</organism>
<dbReference type="EMBL" id="LKEV01000003">
    <property type="protein sequence ID" value="KQB86255.1"/>
    <property type="molecule type" value="Genomic_DNA"/>
</dbReference>
<gene>
    <name evidence="1" type="ORF">Clow_01174</name>
</gene>
<comment type="caution">
    <text evidence="1">The sequence shown here is derived from an EMBL/GenBank/DDBJ whole genome shotgun (WGS) entry which is preliminary data.</text>
</comment>
<keyword evidence="2" id="KW-1185">Reference proteome</keyword>
<name>A0A0Q1AI09_9CORY</name>
<protein>
    <submittedName>
        <fullName evidence="1">Abi-like protein</fullName>
    </submittedName>
</protein>
<dbReference type="PATRIC" id="fig|1544413.3.peg.1183"/>
<proteinExistence type="predicted"/>